<evidence type="ECO:0000256" key="1">
    <source>
        <dbReference type="SAM" id="MobiDB-lite"/>
    </source>
</evidence>
<name>A0ABQ6MFY8_9STRA</name>
<feature type="region of interest" description="Disordered" evidence="1">
    <location>
        <begin position="1"/>
        <end position="40"/>
    </location>
</feature>
<proteinExistence type="predicted"/>
<protein>
    <submittedName>
        <fullName evidence="2">Uncharacterized protein</fullName>
    </submittedName>
</protein>
<gene>
    <name evidence="2" type="ORF">TeGR_g8652</name>
</gene>
<evidence type="ECO:0000313" key="3">
    <source>
        <dbReference type="Proteomes" id="UP001165060"/>
    </source>
</evidence>
<sequence length="114" mass="13202">YYEKAVEEDYEDDEEDFEVARWENDEQEEDEEEDDGDEDDEELMLDLDERMVFAIALRAAAQLEQGGFINHMQKAKLKEKILSANDEIIDVVVEFVESNDASKLMLAFKKMAAA</sequence>
<keyword evidence="3" id="KW-1185">Reference proteome</keyword>
<organism evidence="2 3">
    <name type="scientific">Tetraparma gracilis</name>
    <dbReference type="NCBI Taxonomy" id="2962635"/>
    <lineage>
        <taxon>Eukaryota</taxon>
        <taxon>Sar</taxon>
        <taxon>Stramenopiles</taxon>
        <taxon>Ochrophyta</taxon>
        <taxon>Bolidophyceae</taxon>
        <taxon>Parmales</taxon>
        <taxon>Triparmaceae</taxon>
        <taxon>Tetraparma</taxon>
    </lineage>
</organism>
<accession>A0ABQ6MFY8</accession>
<feature type="compositionally biased region" description="Acidic residues" evidence="1">
    <location>
        <begin position="25"/>
        <end position="40"/>
    </location>
</feature>
<dbReference type="EMBL" id="BRYB01004092">
    <property type="protein sequence ID" value="GMI25517.1"/>
    <property type="molecule type" value="Genomic_DNA"/>
</dbReference>
<comment type="caution">
    <text evidence="2">The sequence shown here is derived from an EMBL/GenBank/DDBJ whole genome shotgun (WGS) entry which is preliminary data.</text>
</comment>
<feature type="compositionally biased region" description="Acidic residues" evidence="1">
    <location>
        <begin position="8"/>
        <end position="17"/>
    </location>
</feature>
<dbReference type="Proteomes" id="UP001165060">
    <property type="component" value="Unassembled WGS sequence"/>
</dbReference>
<feature type="non-terminal residue" evidence="2">
    <location>
        <position position="1"/>
    </location>
</feature>
<reference evidence="2 3" key="1">
    <citation type="journal article" date="2023" name="Commun. Biol.">
        <title>Genome analysis of Parmales, the sister group of diatoms, reveals the evolutionary specialization of diatoms from phago-mixotrophs to photoautotrophs.</title>
        <authorList>
            <person name="Ban H."/>
            <person name="Sato S."/>
            <person name="Yoshikawa S."/>
            <person name="Yamada K."/>
            <person name="Nakamura Y."/>
            <person name="Ichinomiya M."/>
            <person name="Sato N."/>
            <person name="Blanc-Mathieu R."/>
            <person name="Endo H."/>
            <person name="Kuwata A."/>
            <person name="Ogata H."/>
        </authorList>
    </citation>
    <scope>NUCLEOTIDE SEQUENCE [LARGE SCALE GENOMIC DNA]</scope>
</reference>
<evidence type="ECO:0000313" key="2">
    <source>
        <dbReference type="EMBL" id="GMI25517.1"/>
    </source>
</evidence>